<name>A0A645CMU1_9ZZZZ</name>
<protein>
    <submittedName>
        <fullName evidence="2">Uncharacterized protein</fullName>
    </submittedName>
</protein>
<proteinExistence type="predicted"/>
<dbReference type="AlphaFoldDB" id="A0A645CMU1"/>
<dbReference type="EMBL" id="VSSQ01028472">
    <property type="protein sequence ID" value="MPM78204.1"/>
    <property type="molecule type" value="Genomic_DNA"/>
</dbReference>
<organism evidence="2">
    <name type="scientific">bioreactor metagenome</name>
    <dbReference type="NCBI Taxonomy" id="1076179"/>
    <lineage>
        <taxon>unclassified sequences</taxon>
        <taxon>metagenomes</taxon>
        <taxon>ecological metagenomes</taxon>
    </lineage>
</organism>
<accession>A0A645CMU1</accession>
<evidence type="ECO:0000313" key="2">
    <source>
        <dbReference type="EMBL" id="MPM78204.1"/>
    </source>
</evidence>
<feature type="region of interest" description="Disordered" evidence="1">
    <location>
        <begin position="25"/>
        <end position="69"/>
    </location>
</feature>
<sequence>MLEKCRHVLMTHGDQLVEARIQVRAHGRDSQQCRGNQRQHDDGLAPRDQPACRGCNKPVQPAGGFAQSH</sequence>
<comment type="caution">
    <text evidence="2">The sequence shown here is derived from an EMBL/GenBank/DDBJ whole genome shotgun (WGS) entry which is preliminary data.</text>
</comment>
<reference evidence="2" key="1">
    <citation type="submission" date="2019-08" db="EMBL/GenBank/DDBJ databases">
        <authorList>
            <person name="Kucharzyk K."/>
            <person name="Murdoch R.W."/>
            <person name="Higgins S."/>
            <person name="Loffler F."/>
        </authorList>
    </citation>
    <scope>NUCLEOTIDE SEQUENCE</scope>
</reference>
<evidence type="ECO:0000256" key="1">
    <source>
        <dbReference type="SAM" id="MobiDB-lite"/>
    </source>
</evidence>
<gene>
    <name evidence="2" type="ORF">SDC9_125215</name>
</gene>